<keyword evidence="1" id="KW-1133">Transmembrane helix</keyword>
<reference evidence="3" key="1">
    <citation type="journal article" date="2019" name="Int. J. Syst. Evol. Microbiol.">
        <title>The Global Catalogue of Microorganisms (GCM) 10K type strain sequencing project: providing services to taxonomists for standard genome sequencing and annotation.</title>
        <authorList>
            <consortium name="The Broad Institute Genomics Platform"/>
            <consortium name="The Broad Institute Genome Sequencing Center for Infectious Disease"/>
            <person name="Wu L."/>
            <person name="Ma J."/>
        </authorList>
    </citation>
    <scope>NUCLEOTIDE SEQUENCE [LARGE SCALE GENOMIC DNA]</scope>
    <source>
        <strain evidence="3">JCM 18050</strain>
    </source>
</reference>
<keyword evidence="3" id="KW-1185">Reference proteome</keyword>
<dbReference type="InterPro" id="IPR021296">
    <property type="entry name" value="DUF2868"/>
</dbReference>
<keyword evidence="1" id="KW-0812">Transmembrane</keyword>
<name>A0ABP9N3R3_9GAMM</name>
<sequence length="437" mass="49698">MNQYLKSLWLTETVRLIEKESGRFSDEDANRQASSIDGDLSDRIIQRAMVISDRNGLKEAQSDWLNSVKVSMIILCIISLFTGAGLAFSALAQNPVNLYWALLCLLGVHFVTLCLWGISCLFLPNESGSIFIHAWLWLAKKLSRKTTISQLLPAFITLFGKQIRWLIGLIVNLFWSVILFSALVVLVILLSSKHYSFEWQTTLLSADAIISITRLLGEIPSLLGFSLPNADMIRSSEQALSNGEIRSAWAVWLLGIFIVYGIAVRVMLLIFCWLKWVVACQRISLNTQHPEYQRLIHDLEPIPLKSITDKERDDRHFGTAFEPFSHVIGHKKWLVAIDVENSWLAPAQIAFLGLLNNSEQRSNTLDFLQQNPAEKLLIAIDTNRSPDRGMINLINGLMKKSTQTKVWFINQGRQYNNWLESLQKLNIEQADSTWLLE</sequence>
<evidence type="ECO:0000313" key="3">
    <source>
        <dbReference type="Proteomes" id="UP001500171"/>
    </source>
</evidence>
<accession>A0ABP9N3R3</accession>
<dbReference type="EMBL" id="BAABHY010000001">
    <property type="protein sequence ID" value="GAA5108871.1"/>
    <property type="molecule type" value="Genomic_DNA"/>
</dbReference>
<evidence type="ECO:0000313" key="2">
    <source>
        <dbReference type="EMBL" id="GAA5108871.1"/>
    </source>
</evidence>
<gene>
    <name evidence="2" type="ORF">GCM10023211_11600</name>
</gene>
<feature type="transmembrane region" description="Helical" evidence="1">
    <location>
        <begin position="165"/>
        <end position="190"/>
    </location>
</feature>
<dbReference type="RefSeq" id="WP_345489786.1">
    <property type="nucleotide sequence ID" value="NZ_BAABHY010000001.1"/>
</dbReference>
<keyword evidence="1" id="KW-0472">Membrane</keyword>
<dbReference type="Proteomes" id="UP001500171">
    <property type="component" value="Unassembled WGS sequence"/>
</dbReference>
<organism evidence="2 3">
    <name type="scientific">Orbus sasakiae</name>
    <dbReference type="NCBI Taxonomy" id="1078475"/>
    <lineage>
        <taxon>Bacteria</taxon>
        <taxon>Pseudomonadati</taxon>
        <taxon>Pseudomonadota</taxon>
        <taxon>Gammaproteobacteria</taxon>
        <taxon>Orbales</taxon>
        <taxon>Orbaceae</taxon>
        <taxon>Orbus</taxon>
    </lineage>
</organism>
<proteinExistence type="predicted"/>
<dbReference type="Pfam" id="PF11067">
    <property type="entry name" value="DUF2868"/>
    <property type="match status" value="1"/>
</dbReference>
<comment type="caution">
    <text evidence="2">The sequence shown here is derived from an EMBL/GenBank/DDBJ whole genome shotgun (WGS) entry which is preliminary data.</text>
</comment>
<feature type="transmembrane region" description="Helical" evidence="1">
    <location>
        <begin position="98"/>
        <end position="123"/>
    </location>
</feature>
<protein>
    <submittedName>
        <fullName evidence="2">DUF2868 domain-containing protein</fullName>
    </submittedName>
</protein>
<feature type="transmembrane region" description="Helical" evidence="1">
    <location>
        <begin position="70"/>
        <end position="92"/>
    </location>
</feature>
<evidence type="ECO:0000256" key="1">
    <source>
        <dbReference type="SAM" id="Phobius"/>
    </source>
</evidence>
<feature type="transmembrane region" description="Helical" evidence="1">
    <location>
        <begin position="249"/>
        <end position="274"/>
    </location>
</feature>